<reference evidence="7 8" key="1">
    <citation type="submission" date="2015-04" db="EMBL/GenBank/DDBJ databases">
        <title>Complete genome sequence of Schizopora paradoxa KUC8140, a cosmopolitan wood degrader in East Asia.</title>
        <authorList>
            <consortium name="DOE Joint Genome Institute"/>
            <person name="Min B."/>
            <person name="Park H."/>
            <person name="Jang Y."/>
            <person name="Kim J.-J."/>
            <person name="Kim K.H."/>
            <person name="Pangilinan J."/>
            <person name="Lipzen A."/>
            <person name="Riley R."/>
            <person name="Grigoriev I.V."/>
            <person name="Spatafora J.W."/>
            <person name="Choi I.-G."/>
        </authorList>
    </citation>
    <scope>NUCLEOTIDE SEQUENCE [LARGE SCALE GENOMIC DNA]</scope>
    <source>
        <strain evidence="7 8">KUC8140</strain>
    </source>
</reference>
<dbReference type="InterPro" id="IPR050982">
    <property type="entry name" value="Auxin_biosynth/cation_transpt"/>
</dbReference>
<dbReference type="InterPro" id="IPR020946">
    <property type="entry name" value="Flavin_mOase-like"/>
</dbReference>
<dbReference type="FunFam" id="3.50.50.60:FF:000023">
    <property type="entry name" value="Dimethylaniline monooxygenase [N-oxide-forming]"/>
    <property type="match status" value="1"/>
</dbReference>
<keyword evidence="6" id="KW-0560">Oxidoreductase</keyword>
<evidence type="ECO:0000313" key="7">
    <source>
        <dbReference type="EMBL" id="KLO16584.1"/>
    </source>
</evidence>
<dbReference type="EMBL" id="KQ085914">
    <property type="protein sequence ID" value="KLO16584.1"/>
    <property type="molecule type" value="Genomic_DNA"/>
</dbReference>
<organism evidence="7 8">
    <name type="scientific">Schizopora paradoxa</name>
    <dbReference type="NCBI Taxonomy" id="27342"/>
    <lineage>
        <taxon>Eukaryota</taxon>
        <taxon>Fungi</taxon>
        <taxon>Dikarya</taxon>
        <taxon>Basidiomycota</taxon>
        <taxon>Agaricomycotina</taxon>
        <taxon>Agaricomycetes</taxon>
        <taxon>Hymenochaetales</taxon>
        <taxon>Schizoporaceae</taxon>
        <taxon>Schizopora</taxon>
    </lineage>
</organism>
<keyword evidence="5" id="KW-0521">NADP</keyword>
<keyword evidence="3" id="KW-0285">Flavoprotein</keyword>
<sequence length="589" mass="66527">MSSLSPPVHTVESLEKCFKIASTWIDSLRVAFEKEDADAFADCFEPQGWFRDLMTFSWDFKSLRGHEEIKKYFANSMRDVKISDLKLEESSTEGRPHLNHLGQTPMVETALWFETPKAKGRGYVLIPPVEGDVKPRAFALLLMVNDWKGHEELGFELGIYDGHNLSWEEVQAQRHHEIESNPDALIIGGGQTGLNIAARFRQTNIKAIVIEKNARVGDNWRHRYPSLKLHTPRKHHTLLYQPYPTNWPEFTPKEKMAGWLEQYAVNQDLVVWLNSTIEPTPTYDLTTKKWTVVVNRNGERQTMHISHLVMAGGFFGDPNIPKFEGQDEFKGEILHSNTFPGGDVFKGKRVIVIGAANSSADICQDLSLRGAASVTMVQRSASGMVSNKFNAIQFGAVYPEWRSLEYSDLAASTLPVNGLRELMKGMQPFAKEFDKEIFEGLAKGGFRTFTNHDGSGQLLMVYERGGGYYVDFGFWKLIANGAVKVVHENVKKLTATSVTFDDGSEMEADAIVLATGWLPVREKYRETFGNEVIDQTTELWGVHEGEIRMGFKPSGHPGLWYAVGGFEFSRFYSKQLALFIKAQELGYYP</sequence>
<dbReference type="AlphaFoldDB" id="A0A0H2RXT3"/>
<comment type="similarity">
    <text evidence="2">Belongs to the FMO family.</text>
</comment>
<dbReference type="GO" id="GO:0050660">
    <property type="term" value="F:flavin adenine dinucleotide binding"/>
    <property type="evidence" value="ECO:0007669"/>
    <property type="project" value="InterPro"/>
</dbReference>
<comment type="cofactor">
    <cofactor evidence="1">
        <name>FAD</name>
        <dbReference type="ChEBI" id="CHEBI:57692"/>
    </cofactor>
</comment>
<dbReference type="PANTHER" id="PTHR43539">
    <property type="entry name" value="FLAVIN-BINDING MONOOXYGENASE-LIKE PROTEIN (AFU_ORTHOLOGUE AFUA_4G09220)"/>
    <property type="match status" value="1"/>
</dbReference>
<evidence type="ECO:0000256" key="4">
    <source>
        <dbReference type="ARBA" id="ARBA00022827"/>
    </source>
</evidence>
<dbReference type="PANTHER" id="PTHR43539:SF68">
    <property type="entry name" value="FLAVIN-BINDING MONOOXYGENASE-LIKE PROTEIN (AFU_ORTHOLOGUE AFUA_4G09220)"/>
    <property type="match status" value="1"/>
</dbReference>
<evidence type="ECO:0000313" key="8">
    <source>
        <dbReference type="Proteomes" id="UP000053477"/>
    </source>
</evidence>
<gene>
    <name evidence="7" type="ORF">SCHPADRAFT_901384</name>
</gene>
<dbReference type="InParanoid" id="A0A0H2RXT3"/>
<dbReference type="Pfam" id="PF00743">
    <property type="entry name" value="FMO-like"/>
    <property type="match status" value="1"/>
</dbReference>
<name>A0A0H2RXT3_9AGAM</name>
<protein>
    <submittedName>
        <fullName evidence="7">Dimethylaniline monooxygenase</fullName>
    </submittedName>
</protein>
<dbReference type="STRING" id="27342.A0A0H2RXT3"/>
<dbReference type="SUPFAM" id="SSF51905">
    <property type="entry name" value="FAD/NAD(P)-binding domain"/>
    <property type="match status" value="1"/>
</dbReference>
<dbReference type="Proteomes" id="UP000053477">
    <property type="component" value="Unassembled WGS sequence"/>
</dbReference>
<keyword evidence="8" id="KW-1185">Reference proteome</keyword>
<evidence type="ECO:0000256" key="5">
    <source>
        <dbReference type="ARBA" id="ARBA00022857"/>
    </source>
</evidence>
<evidence type="ECO:0000256" key="3">
    <source>
        <dbReference type="ARBA" id="ARBA00022630"/>
    </source>
</evidence>
<dbReference type="GO" id="GO:0004499">
    <property type="term" value="F:N,N-dimethylaniline monooxygenase activity"/>
    <property type="evidence" value="ECO:0007669"/>
    <property type="project" value="InterPro"/>
</dbReference>
<proteinExistence type="inferred from homology"/>
<accession>A0A0H2RXT3</accession>
<dbReference type="GO" id="GO:0050661">
    <property type="term" value="F:NADP binding"/>
    <property type="evidence" value="ECO:0007669"/>
    <property type="project" value="InterPro"/>
</dbReference>
<dbReference type="Gene3D" id="3.50.50.60">
    <property type="entry name" value="FAD/NAD(P)-binding domain"/>
    <property type="match status" value="1"/>
</dbReference>
<dbReference type="OrthoDB" id="74360at2759"/>
<dbReference type="InterPro" id="IPR036188">
    <property type="entry name" value="FAD/NAD-bd_sf"/>
</dbReference>
<keyword evidence="7" id="KW-0503">Monooxygenase</keyword>
<keyword evidence="4" id="KW-0274">FAD</keyword>
<evidence type="ECO:0000256" key="6">
    <source>
        <dbReference type="ARBA" id="ARBA00023002"/>
    </source>
</evidence>
<evidence type="ECO:0000256" key="2">
    <source>
        <dbReference type="ARBA" id="ARBA00009183"/>
    </source>
</evidence>
<evidence type="ECO:0000256" key="1">
    <source>
        <dbReference type="ARBA" id="ARBA00001974"/>
    </source>
</evidence>